<comment type="subcellular location">
    <subcellularLocation>
        <location evidence="1">Cell membrane</location>
        <topology evidence="1">Multi-pass membrane protein</topology>
    </subcellularLocation>
</comment>
<dbReference type="AlphaFoldDB" id="A0A1F5KGZ8"/>
<dbReference type="Pfam" id="PF13396">
    <property type="entry name" value="PLDc_N"/>
    <property type="match status" value="1"/>
</dbReference>
<reference evidence="8 9" key="1">
    <citation type="journal article" date="2016" name="Nat. Commun.">
        <title>Thousands of microbial genomes shed light on interconnected biogeochemical processes in an aquifer system.</title>
        <authorList>
            <person name="Anantharaman K."/>
            <person name="Brown C.T."/>
            <person name="Hug L.A."/>
            <person name="Sharon I."/>
            <person name="Castelle C.J."/>
            <person name="Probst A.J."/>
            <person name="Thomas B.C."/>
            <person name="Singh A."/>
            <person name="Wilkins M.J."/>
            <person name="Karaoz U."/>
            <person name="Brodie E.L."/>
            <person name="Williams K.H."/>
            <person name="Hubbard S.S."/>
            <person name="Banfield J.F."/>
        </authorList>
    </citation>
    <scope>NUCLEOTIDE SEQUENCE [LARGE SCALE GENOMIC DNA]</scope>
</reference>
<evidence type="ECO:0000313" key="9">
    <source>
        <dbReference type="Proteomes" id="UP000177328"/>
    </source>
</evidence>
<organism evidence="8 9">
    <name type="scientific">Candidatus Daviesbacteria bacterium RIFCSPHIGHO2_02_FULL_43_12</name>
    <dbReference type="NCBI Taxonomy" id="1797776"/>
    <lineage>
        <taxon>Bacteria</taxon>
        <taxon>Candidatus Daviesiibacteriota</taxon>
    </lineage>
</organism>
<evidence type="ECO:0000256" key="3">
    <source>
        <dbReference type="ARBA" id="ARBA00022692"/>
    </source>
</evidence>
<keyword evidence="3 6" id="KW-0812">Transmembrane</keyword>
<feature type="domain" description="Cardiolipin synthase N-terminal" evidence="7">
    <location>
        <begin position="24"/>
        <end position="65"/>
    </location>
</feature>
<evidence type="ECO:0000256" key="6">
    <source>
        <dbReference type="SAM" id="Phobius"/>
    </source>
</evidence>
<evidence type="ECO:0000256" key="4">
    <source>
        <dbReference type="ARBA" id="ARBA00022989"/>
    </source>
</evidence>
<evidence type="ECO:0000256" key="1">
    <source>
        <dbReference type="ARBA" id="ARBA00004651"/>
    </source>
</evidence>
<evidence type="ECO:0000259" key="7">
    <source>
        <dbReference type="Pfam" id="PF13396"/>
    </source>
</evidence>
<gene>
    <name evidence="8" type="ORF">A3D25_04705</name>
</gene>
<keyword evidence="5 6" id="KW-0472">Membrane</keyword>
<dbReference type="Proteomes" id="UP000177328">
    <property type="component" value="Unassembled WGS sequence"/>
</dbReference>
<protein>
    <recommendedName>
        <fullName evidence="7">Cardiolipin synthase N-terminal domain-containing protein</fullName>
    </recommendedName>
</protein>
<feature type="transmembrane region" description="Helical" evidence="6">
    <location>
        <begin position="6"/>
        <end position="33"/>
    </location>
</feature>
<proteinExistence type="predicted"/>
<keyword evidence="2" id="KW-1003">Cell membrane</keyword>
<evidence type="ECO:0000313" key="8">
    <source>
        <dbReference type="EMBL" id="OGE40075.1"/>
    </source>
</evidence>
<evidence type="ECO:0000256" key="2">
    <source>
        <dbReference type="ARBA" id="ARBA00022475"/>
    </source>
</evidence>
<dbReference type="GO" id="GO:0005886">
    <property type="term" value="C:plasma membrane"/>
    <property type="evidence" value="ECO:0007669"/>
    <property type="project" value="UniProtKB-SubCell"/>
</dbReference>
<evidence type="ECO:0000256" key="5">
    <source>
        <dbReference type="ARBA" id="ARBA00023136"/>
    </source>
</evidence>
<feature type="transmembrane region" description="Helical" evidence="6">
    <location>
        <begin position="45"/>
        <end position="65"/>
    </location>
</feature>
<dbReference type="InterPro" id="IPR027379">
    <property type="entry name" value="CLS_N"/>
</dbReference>
<comment type="caution">
    <text evidence="8">The sequence shown here is derived from an EMBL/GenBank/DDBJ whole genome shotgun (WGS) entry which is preliminary data.</text>
</comment>
<keyword evidence="4 6" id="KW-1133">Transmembrane helix</keyword>
<name>A0A1F5KGZ8_9BACT</name>
<accession>A0A1F5KGZ8</accession>
<dbReference type="EMBL" id="MFDD01000014">
    <property type="protein sequence ID" value="OGE40075.1"/>
    <property type="molecule type" value="Genomic_DNA"/>
</dbReference>
<sequence length="72" mass="8344">MFWWLGIPLAIGTFMGLFGLAATVFWIWMLVDAIQRKFKDQSERLVWVLVIVFTHFAGALIYYFVVKANSKA</sequence>